<dbReference type="PROSITE" id="PS51353">
    <property type="entry name" value="ARSC"/>
    <property type="match status" value="1"/>
</dbReference>
<dbReference type="SUPFAM" id="SSF52833">
    <property type="entry name" value="Thioredoxin-like"/>
    <property type="match status" value="1"/>
</dbReference>
<evidence type="ECO:0000256" key="2">
    <source>
        <dbReference type="PROSITE-ProRule" id="PRU01282"/>
    </source>
</evidence>
<proteinExistence type="inferred from homology"/>
<dbReference type="PANTHER" id="PTHR30041:SF8">
    <property type="entry name" value="PROTEIN YFFB"/>
    <property type="match status" value="1"/>
</dbReference>
<evidence type="ECO:0000313" key="3">
    <source>
        <dbReference type="EMBL" id="OGI57545.1"/>
    </source>
</evidence>
<evidence type="ECO:0000313" key="4">
    <source>
        <dbReference type="Proteomes" id="UP000177950"/>
    </source>
</evidence>
<dbReference type="AlphaFoldDB" id="A0A1F6UJL3"/>
<name>A0A1F6UJL3_9PROT</name>
<comment type="similarity">
    <text evidence="1 2">Belongs to the ArsC family.</text>
</comment>
<dbReference type="Gene3D" id="3.40.30.10">
    <property type="entry name" value="Glutaredoxin"/>
    <property type="match status" value="1"/>
</dbReference>
<dbReference type="Pfam" id="PF03960">
    <property type="entry name" value="ArsC"/>
    <property type="match status" value="1"/>
</dbReference>
<reference evidence="3 4" key="1">
    <citation type="journal article" date="2016" name="Nat. Commun.">
        <title>Thousands of microbial genomes shed light on interconnected biogeochemical processes in an aquifer system.</title>
        <authorList>
            <person name="Anantharaman K."/>
            <person name="Brown C.T."/>
            <person name="Hug L.A."/>
            <person name="Sharon I."/>
            <person name="Castelle C.J."/>
            <person name="Probst A.J."/>
            <person name="Thomas B.C."/>
            <person name="Singh A."/>
            <person name="Wilkins M.J."/>
            <person name="Karaoz U."/>
            <person name="Brodie E.L."/>
            <person name="Williams K.H."/>
            <person name="Hubbard S.S."/>
            <person name="Banfield J.F."/>
        </authorList>
    </citation>
    <scope>NUCLEOTIDE SEQUENCE [LARGE SCALE GENOMIC DNA]</scope>
</reference>
<evidence type="ECO:0000256" key="1">
    <source>
        <dbReference type="ARBA" id="ARBA00007198"/>
    </source>
</evidence>
<dbReference type="InterPro" id="IPR006504">
    <property type="entry name" value="Tscrpt_reg_Spx/MgsR"/>
</dbReference>
<accession>A0A1F6UJL3</accession>
<dbReference type="InterPro" id="IPR036249">
    <property type="entry name" value="Thioredoxin-like_sf"/>
</dbReference>
<dbReference type="CDD" id="cd03035">
    <property type="entry name" value="ArsC_Yffb"/>
    <property type="match status" value="1"/>
</dbReference>
<dbReference type="NCBIfam" id="NF008107">
    <property type="entry name" value="PRK10853.1"/>
    <property type="match status" value="1"/>
</dbReference>
<dbReference type="EMBL" id="MFSV01000131">
    <property type="protein sequence ID" value="OGI57545.1"/>
    <property type="molecule type" value="Genomic_DNA"/>
</dbReference>
<gene>
    <name evidence="3" type="ORF">A2V58_00135</name>
</gene>
<organism evidence="3 4">
    <name type="scientific">Candidatus Muproteobacteria bacterium RBG_19FT_COMBO_61_10</name>
    <dbReference type="NCBI Taxonomy" id="1817761"/>
    <lineage>
        <taxon>Bacteria</taxon>
        <taxon>Pseudomonadati</taxon>
        <taxon>Pseudomonadota</taxon>
        <taxon>Candidatus Muproteobacteria</taxon>
    </lineage>
</organism>
<comment type="caution">
    <text evidence="3">The sequence shown here is derived from an EMBL/GenBank/DDBJ whole genome shotgun (WGS) entry which is preliminary data.</text>
</comment>
<dbReference type="InterPro" id="IPR006660">
    <property type="entry name" value="Arsenate_reductase-like"/>
</dbReference>
<dbReference type="PANTHER" id="PTHR30041">
    <property type="entry name" value="ARSENATE REDUCTASE"/>
    <property type="match status" value="1"/>
</dbReference>
<sequence>MITLYGIKNCASVKQARHWLTHNGVDHRFHDFRVQGLTAALLDGWLREVGWEGLLNRRGTTWRQLPDSSKTGLDAAAARGLMLDHPTLIKRPVLTAYGAHLVGFAHTTYQEFFSRHNKVGRQ</sequence>
<dbReference type="Proteomes" id="UP000177950">
    <property type="component" value="Unassembled WGS sequence"/>
</dbReference>
<protein>
    <recommendedName>
        <fullName evidence="5">Arsenate reductase</fullName>
    </recommendedName>
</protein>
<dbReference type="NCBIfam" id="TIGR01617">
    <property type="entry name" value="arsC_related"/>
    <property type="match status" value="1"/>
</dbReference>
<evidence type="ECO:0008006" key="5">
    <source>
        <dbReference type="Google" id="ProtNLM"/>
    </source>
</evidence>